<sequence>MADDLSRLHQWADGLLQNLTPAARRQLAREIAQRLRASQQQRIAAQQNPDGSAYAPRLRQKVGKLRQGKMFTKLRTARFLRNTVNDSAAVVGFAGRVERIARVHQYGLRDRVRPGGPEVDYARRELLGYTEQDVQMVEDVVLAHLAR</sequence>
<evidence type="ECO:0000313" key="1">
    <source>
        <dbReference type="EMBL" id="MDN0075597.1"/>
    </source>
</evidence>
<evidence type="ECO:0000313" key="2">
    <source>
        <dbReference type="Proteomes" id="UP001168540"/>
    </source>
</evidence>
<dbReference type="Proteomes" id="UP001168540">
    <property type="component" value="Unassembled WGS sequence"/>
</dbReference>
<dbReference type="NCBIfam" id="TIGR01635">
    <property type="entry name" value="tail_comp_S"/>
    <property type="match status" value="1"/>
</dbReference>
<name>A0ABT7XP78_9NEIS</name>
<comment type="caution">
    <text evidence="1">The sequence shown here is derived from an EMBL/GenBank/DDBJ whole genome shotgun (WGS) entry which is preliminary data.</text>
</comment>
<reference evidence="1" key="1">
    <citation type="submission" date="2023-06" db="EMBL/GenBank/DDBJ databases">
        <authorList>
            <person name="Zhang S."/>
        </authorList>
    </citation>
    <scope>NUCLEOTIDE SEQUENCE</scope>
    <source>
        <strain evidence="1">SG2303</strain>
    </source>
</reference>
<dbReference type="Pfam" id="PF05069">
    <property type="entry name" value="Phage_tail_S"/>
    <property type="match status" value="1"/>
</dbReference>
<dbReference type="InterPro" id="IPR006522">
    <property type="entry name" value="Phage_virion_morphogenesis"/>
</dbReference>
<accession>A0ABT7XP78</accession>
<proteinExistence type="predicted"/>
<gene>
    <name evidence="1" type="ORF">QU481_11910</name>
</gene>
<organism evidence="1 2">
    <name type="scientific">Crenobacter oryzisoli</name>
    <dbReference type="NCBI Taxonomy" id="3056844"/>
    <lineage>
        <taxon>Bacteria</taxon>
        <taxon>Pseudomonadati</taxon>
        <taxon>Pseudomonadota</taxon>
        <taxon>Betaproteobacteria</taxon>
        <taxon>Neisseriales</taxon>
        <taxon>Neisseriaceae</taxon>
        <taxon>Crenobacter</taxon>
    </lineage>
</organism>
<keyword evidence="2" id="KW-1185">Reference proteome</keyword>
<dbReference type="RefSeq" id="WP_289830231.1">
    <property type="nucleotide sequence ID" value="NZ_JAUEDK010000019.1"/>
</dbReference>
<protein>
    <submittedName>
        <fullName evidence="1">Phage virion morphogenesis protein</fullName>
    </submittedName>
</protein>
<dbReference type="EMBL" id="JAUEDK010000019">
    <property type="protein sequence ID" value="MDN0075597.1"/>
    <property type="molecule type" value="Genomic_DNA"/>
</dbReference>